<keyword evidence="1" id="KW-0732">Signal</keyword>
<evidence type="ECO:0000256" key="1">
    <source>
        <dbReference type="SAM" id="SignalP"/>
    </source>
</evidence>
<organism evidence="4">
    <name type="scientific">Salmonella abony</name>
    <dbReference type="NCBI Taxonomy" id="29482"/>
    <lineage>
        <taxon>Bacteria</taxon>
        <taxon>Pseudomonadati</taxon>
        <taxon>Pseudomonadota</taxon>
        <taxon>Gammaproteobacteria</taxon>
        <taxon>Enterobacterales</taxon>
        <taxon>Enterobacteriaceae</taxon>
        <taxon>Salmonella</taxon>
    </lineage>
</organism>
<dbReference type="InterPro" id="IPR036937">
    <property type="entry name" value="Adhesion_dom_fimbrial_sf"/>
</dbReference>
<comment type="caution">
    <text evidence="4">The sequence shown here is derived from an EMBL/GenBank/DDBJ whole genome shotgun (WGS) entry which is preliminary data.</text>
</comment>
<dbReference type="SUPFAM" id="SSF49401">
    <property type="entry name" value="Bacterial adhesins"/>
    <property type="match status" value="1"/>
</dbReference>
<evidence type="ECO:0000259" key="2">
    <source>
        <dbReference type="Pfam" id="PF00419"/>
    </source>
</evidence>
<dbReference type="EMBL" id="AAGWAL010000021">
    <property type="protein sequence ID" value="EBS6067237.1"/>
    <property type="molecule type" value="Genomic_DNA"/>
</dbReference>
<feature type="domain" description="Fimbrial-type adhesion" evidence="2">
    <location>
        <begin position="29"/>
        <end position="178"/>
    </location>
</feature>
<dbReference type="PANTHER" id="PTHR33420">
    <property type="entry name" value="FIMBRIAL SUBUNIT ELFA-RELATED"/>
    <property type="match status" value="1"/>
</dbReference>
<dbReference type="InterPro" id="IPR000259">
    <property type="entry name" value="Adhesion_dom_fimbrial"/>
</dbReference>
<protein>
    <submittedName>
        <fullName evidence="4">Fimbrial protein</fullName>
    </submittedName>
</protein>
<dbReference type="GO" id="GO:0009289">
    <property type="term" value="C:pilus"/>
    <property type="evidence" value="ECO:0007669"/>
    <property type="project" value="InterPro"/>
</dbReference>
<dbReference type="InterPro" id="IPR008966">
    <property type="entry name" value="Adhesion_dom_sf"/>
</dbReference>
<feature type="chain" id="PRO_5033484182" evidence="1">
    <location>
        <begin position="26"/>
        <end position="179"/>
    </location>
</feature>
<evidence type="ECO:0000313" key="3">
    <source>
        <dbReference type="EMBL" id="EBS6067237.1"/>
    </source>
</evidence>
<gene>
    <name evidence="4" type="ORF">BEJ32_22875</name>
    <name evidence="3" type="ORF">DVF10_14380</name>
</gene>
<name>A0A5H6TCE5_SALAB</name>
<dbReference type="Gene3D" id="2.60.40.1090">
    <property type="entry name" value="Fimbrial-type adhesion domain"/>
    <property type="match status" value="1"/>
</dbReference>
<dbReference type="GO" id="GO:0043709">
    <property type="term" value="P:cell adhesion involved in single-species biofilm formation"/>
    <property type="evidence" value="ECO:0007669"/>
    <property type="project" value="TreeGrafter"/>
</dbReference>
<reference evidence="3" key="1">
    <citation type="submission" date="2018-07" db="EMBL/GenBank/DDBJ databases">
        <authorList>
            <person name="Ashton P.M."/>
            <person name="Dallman T."/>
            <person name="Nair S."/>
            <person name="De Pinna E."/>
            <person name="Peters T."/>
            <person name="Grant K."/>
        </authorList>
    </citation>
    <scope>NUCLEOTIDE SEQUENCE</scope>
    <source>
        <strain evidence="3">506860</strain>
    </source>
</reference>
<dbReference type="PANTHER" id="PTHR33420:SF26">
    <property type="entry name" value="FIMBRIAL SUBUNIT"/>
    <property type="match status" value="1"/>
</dbReference>
<sequence length="179" mass="18250">MRMSGLRAVSLAGILVFCRSTGVLADIPITITGTIIEPACSVTDASGSGQTEVNFGPVSLEDVGTVKAQQSLTMRVTCDDSAPSGKSLKMFITPGSNGTITWSGQPVLGTSLSGLGIDLTDSSQTRIPLSTWVDVPGVDTSGAAPSGEMTLRAMLVSQDTSTLTAGNFSATASVVVSYI</sequence>
<proteinExistence type="predicted"/>
<reference evidence="4" key="2">
    <citation type="submission" date="2018-07" db="EMBL/GenBank/DDBJ databases">
        <authorList>
            <consortium name="PulseNet: The National Subtyping Network for Foodborne Disease Surveillance"/>
            <person name="Tarr C.L."/>
            <person name="Trees E."/>
            <person name="Katz L.S."/>
            <person name="Carleton-Romer H.A."/>
            <person name="Stroika S."/>
            <person name="Kucerova Z."/>
            <person name="Roache K.F."/>
            <person name="Sabol A.L."/>
            <person name="Besser J."/>
            <person name="Gerner-Smidt P."/>
        </authorList>
    </citation>
    <scope>NUCLEOTIDE SEQUENCE</scope>
    <source>
        <strain evidence="4">PNUSAS003091</strain>
    </source>
</reference>
<evidence type="ECO:0000313" key="4">
    <source>
        <dbReference type="EMBL" id="ECU7778947.1"/>
    </source>
</evidence>
<dbReference type="EMBL" id="AAKRAQ010000036">
    <property type="protein sequence ID" value="ECU7778947.1"/>
    <property type="molecule type" value="Genomic_DNA"/>
</dbReference>
<dbReference type="AlphaFoldDB" id="A0A5H6TCE5"/>
<accession>A0A5H6TCE5</accession>
<dbReference type="InterPro" id="IPR050263">
    <property type="entry name" value="Bact_Fimbrial_Adh_Pro"/>
</dbReference>
<dbReference type="Pfam" id="PF00419">
    <property type="entry name" value="Fimbrial"/>
    <property type="match status" value="1"/>
</dbReference>
<feature type="signal peptide" evidence="1">
    <location>
        <begin position="1"/>
        <end position="25"/>
    </location>
</feature>